<name>A0A9W9P4S1_PENCI</name>
<keyword evidence="1" id="KW-0696">RNA-directed RNA polymerase</keyword>
<dbReference type="GeneID" id="81383821"/>
<gene>
    <name evidence="4" type="ORF">N7469_005734</name>
</gene>
<reference evidence="4" key="2">
    <citation type="journal article" date="2023" name="IMA Fungus">
        <title>Comparative genomic study of the Penicillium genus elucidates a diverse pangenome and 15 lateral gene transfer events.</title>
        <authorList>
            <person name="Petersen C."/>
            <person name="Sorensen T."/>
            <person name="Nielsen M.R."/>
            <person name="Sondergaard T.E."/>
            <person name="Sorensen J.L."/>
            <person name="Fitzpatrick D.A."/>
            <person name="Frisvad J.C."/>
            <person name="Nielsen K.L."/>
        </authorList>
    </citation>
    <scope>NUCLEOTIDE SEQUENCE</scope>
    <source>
        <strain evidence="4">IBT 23319</strain>
    </source>
</reference>
<dbReference type="InterPro" id="IPR007855">
    <property type="entry name" value="RDRP"/>
</dbReference>
<keyword evidence="1" id="KW-0548">Nucleotidyltransferase</keyword>
<comment type="similarity">
    <text evidence="1">Belongs to the RdRP family.</text>
</comment>
<evidence type="ECO:0000259" key="3">
    <source>
        <dbReference type="Pfam" id="PF05183"/>
    </source>
</evidence>
<evidence type="ECO:0000256" key="2">
    <source>
        <dbReference type="SAM" id="MobiDB-lite"/>
    </source>
</evidence>
<dbReference type="GO" id="GO:0003968">
    <property type="term" value="F:RNA-directed RNA polymerase activity"/>
    <property type="evidence" value="ECO:0007669"/>
    <property type="project" value="UniProtKB-KW"/>
</dbReference>
<dbReference type="Pfam" id="PF05183">
    <property type="entry name" value="RdRP"/>
    <property type="match status" value="1"/>
</dbReference>
<dbReference type="EC" id="2.7.7.48" evidence="1"/>
<evidence type="ECO:0000313" key="4">
    <source>
        <dbReference type="EMBL" id="KAJ5233968.1"/>
    </source>
</evidence>
<feature type="region of interest" description="Disordered" evidence="2">
    <location>
        <begin position="1236"/>
        <end position="1263"/>
    </location>
</feature>
<dbReference type="GO" id="GO:0031380">
    <property type="term" value="C:nuclear RNA-directed RNA polymerase complex"/>
    <property type="evidence" value="ECO:0007669"/>
    <property type="project" value="TreeGrafter"/>
</dbReference>
<evidence type="ECO:0000313" key="5">
    <source>
        <dbReference type="Proteomes" id="UP001147733"/>
    </source>
</evidence>
<protein>
    <recommendedName>
        <fullName evidence="1">RNA-dependent RNA polymerase</fullName>
        <ecNumber evidence="1">2.7.7.48</ecNumber>
    </recommendedName>
</protein>
<comment type="catalytic activity">
    <reaction evidence="1">
        <text>RNA(n) + a ribonucleoside 5'-triphosphate = RNA(n+1) + diphosphate</text>
        <dbReference type="Rhea" id="RHEA:21248"/>
        <dbReference type="Rhea" id="RHEA-COMP:14527"/>
        <dbReference type="Rhea" id="RHEA-COMP:17342"/>
        <dbReference type="ChEBI" id="CHEBI:33019"/>
        <dbReference type="ChEBI" id="CHEBI:61557"/>
        <dbReference type="ChEBI" id="CHEBI:140395"/>
        <dbReference type="EC" id="2.7.7.48"/>
    </reaction>
</comment>
<feature type="compositionally biased region" description="Polar residues" evidence="2">
    <location>
        <begin position="1236"/>
        <end position="1252"/>
    </location>
</feature>
<dbReference type="PANTHER" id="PTHR23079:SF55">
    <property type="entry name" value="RNA-DIRECTED RNA POLYMERASE"/>
    <property type="match status" value="1"/>
</dbReference>
<organism evidence="4 5">
    <name type="scientific">Penicillium citrinum</name>
    <dbReference type="NCBI Taxonomy" id="5077"/>
    <lineage>
        <taxon>Eukaryota</taxon>
        <taxon>Fungi</taxon>
        <taxon>Dikarya</taxon>
        <taxon>Ascomycota</taxon>
        <taxon>Pezizomycotina</taxon>
        <taxon>Eurotiomycetes</taxon>
        <taxon>Eurotiomycetidae</taxon>
        <taxon>Eurotiales</taxon>
        <taxon>Aspergillaceae</taxon>
        <taxon>Penicillium</taxon>
    </lineage>
</organism>
<keyword evidence="1" id="KW-0808">Transferase</keyword>
<sequence>MTESVDLLEDKADPIPSPVLLTWRSWESVAVNVYNILPGITPFTLWDSFKHEGEISTIDIFDARGDDKISKGRIRFKPPPYTEIWSKGPYIIKARNGSEIKLRLELDPRNYGTFVDSPVRSGVSYPAYLQLPALRLDVCVLTSENTFHVMRTFRDSVEVELNVRRRELNVRFTTAILDQRNLRSLNPDLQECQNLFRLRIRFIQLDRFWESRDPLSRDISFLAVLDTPAIYFRKLKDLVPTFSHSTTTWREFDAWSRQTALVHDPRGQEKSTTNLHRSGQIVDIGRWNVFKITFSAESVAKGASTLFHEILTDHNIKVHEKCFFHESFQKPMPVWNWINISPIKHSESLSSLLSDLANQEYVYLAFPVRYQLEVCISTGRLSEFTMTRDFILKLQELGESNAKRLLEHIATEKTSYINPMKLFDIRVSKGASDAKIPSYCCLMRTARITPSTIYYSTPSVDTSNRITRRYSEYSDHFLRVRFTDEKSLGRINSTIGDSQDEIYTRIKRTLTNGITIGDRHYEFLAFGNSQFREHGAYFFASTPHLNAAQIRAWMGQLSHIRNVAKYSARLGQSFSTTRAFGGCKAEIKQIEDISRNGHVFSDGVGKISKFLVSMISGEFGLRTPDGHSPSAFQFRLGGCKGMLVVSEDPGPSEIHIRPSQFKFESPHEGLEIIRSSQLSVASLNRQLILVLSSRGITDRIFHKKLNRLLENFDEAMRDDIKATGMLRTYIDPNQMSLSLAQMIDFGFRRTKEPFVYSMLALWKAWHVKLLKEKAKIVIEKGANLLGCLDETGILKGHSYATISKNENTLPQIFVQISQPEKNWAPRVITGICIVARNPSLHPGDIRVVRAVDAPQLRHLRDVVVFPRTGDQDIPSMCSGGDLDGDDYFVFWDQDLVPQSWSAPPMKFTSRKAPDLNHEVTVAEVTSFFVTYIKNDILPKVATAHMAWADFLPLGIRDDKCLRLARLHSDAVDYNKTGGAAVMTRDLEPRRWPHFMEKNHLHPSKTYHSNRILGQLYDAVEKINFVPHLSMPFDSRILNCKTQLIDLSNPFSVYARELKADYDSEMRRVMARYEIKTEFEVWSSWVLDHNGLSRDYNLHEDLGRISGQLRGAFRKQCCERVGGRGLEALAPLVVAMYRVTHEDLTKAQQAEEVAQYDDDSEYEVCPDSLEGNMAKLPLISFPWIFSEYLGRIAHGNFDLNAIIAFAATTGGNSNSKVYTQEEVMECISDLTIDEWSSESNFDAPTSQPNNTSAYADETHSSQDISSVVEVPEDDLDLHDSGIEIDSQSSICHSVKEEDTILVPRPGGPYVDENNIIEGPQEESIRLSSLGLGKLISMVEDI</sequence>
<dbReference type="GO" id="GO:0003723">
    <property type="term" value="F:RNA binding"/>
    <property type="evidence" value="ECO:0007669"/>
    <property type="project" value="UniProtKB-KW"/>
</dbReference>
<keyword evidence="1" id="KW-0694">RNA-binding</keyword>
<dbReference type="GO" id="GO:0030422">
    <property type="term" value="P:siRNA processing"/>
    <property type="evidence" value="ECO:0007669"/>
    <property type="project" value="TreeGrafter"/>
</dbReference>
<proteinExistence type="inferred from homology"/>
<reference evidence="4" key="1">
    <citation type="submission" date="2022-11" db="EMBL/GenBank/DDBJ databases">
        <authorList>
            <person name="Petersen C."/>
        </authorList>
    </citation>
    <scope>NUCLEOTIDE SEQUENCE</scope>
    <source>
        <strain evidence="4">IBT 23319</strain>
    </source>
</reference>
<dbReference type="OrthoDB" id="6513042at2759"/>
<feature type="domain" description="RDRP core" evidence="3">
    <location>
        <begin position="448"/>
        <end position="1019"/>
    </location>
</feature>
<keyword evidence="5" id="KW-1185">Reference proteome</keyword>
<dbReference type="RefSeq" id="XP_056501468.1">
    <property type="nucleotide sequence ID" value="XM_056644654.1"/>
</dbReference>
<evidence type="ECO:0000256" key="1">
    <source>
        <dbReference type="RuleBase" id="RU363098"/>
    </source>
</evidence>
<dbReference type="PANTHER" id="PTHR23079">
    <property type="entry name" value="RNA-DEPENDENT RNA POLYMERASE"/>
    <property type="match status" value="1"/>
</dbReference>
<dbReference type="Proteomes" id="UP001147733">
    <property type="component" value="Unassembled WGS sequence"/>
</dbReference>
<dbReference type="InterPro" id="IPR057596">
    <property type="entry name" value="RDRP_core"/>
</dbReference>
<comment type="caution">
    <text evidence="4">The sequence shown here is derived from an EMBL/GenBank/DDBJ whole genome shotgun (WGS) entry which is preliminary data.</text>
</comment>
<dbReference type="EMBL" id="JAPQKT010000004">
    <property type="protein sequence ID" value="KAJ5233968.1"/>
    <property type="molecule type" value="Genomic_DNA"/>
</dbReference>
<accession>A0A9W9P4S1</accession>